<dbReference type="EMBL" id="JAIFRP010000050">
    <property type="protein sequence ID" value="KAK2580635.1"/>
    <property type="molecule type" value="Genomic_DNA"/>
</dbReference>
<gene>
    <name evidence="2" type="ORF">KPH14_007743</name>
</gene>
<keyword evidence="3" id="KW-1185">Reference proteome</keyword>
<evidence type="ECO:0000313" key="3">
    <source>
        <dbReference type="Proteomes" id="UP001258017"/>
    </source>
</evidence>
<reference evidence="2" key="1">
    <citation type="submission" date="2021-08" db="EMBL/GenBank/DDBJ databases">
        <authorList>
            <person name="Misof B."/>
            <person name="Oliver O."/>
            <person name="Podsiadlowski L."/>
            <person name="Donath A."/>
            <person name="Peters R."/>
            <person name="Mayer C."/>
            <person name="Rust J."/>
            <person name="Gunkel S."/>
            <person name="Lesny P."/>
            <person name="Martin S."/>
            <person name="Oeyen J.P."/>
            <person name="Petersen M."/>
            <person name="Panagiotis P."/>
            <person name="Wilbrandt J."/>
            <person name="Tanja T."/>
        </authorList>
    </citation>
    <scope>NUCLEOTIDE SEQUENCE</scope>
    <source>
        <strain evidence="2">GBR_01_08_01A</strain>
        <tissue evidence="2">Thorax + abdomen</tissue>
    </source>
</reference>
<feature type="region of interest" description="Disordered" evidence="1">
    <location>
        <begin position="11"/>
        <end position="34"/>
    </location>
</feature>
<feature type="compositionally biased region" description="Basic residues" evidence="1">
    <location>
        <begin position="20"/>
        <end position="30"/>
    </location>
</feature>
<dbReference type="AlphaFoldDB" id="A0AAD9RJ26"/>
<comment type="caution">
    <text evidence="2">The sequence shown here is derived from an EMBL/GenBank/DDBJ whole genome shotgun (WGS) entry which is preliminary data.</text>
</comment>
<sequence length="117" mass="14021">METDTLSIPFSLRRTESKNRNRNKHERKKINKNDVNTRNQIEMLEIRYGSFFLRDSIKDSRFDAHRFRALGPLLRRSLTDLFPSALCTQRLLENYPRKHIYMNSKWSPDGDIVTRHV</sequence>
<evidence type="ECO:0000256" key="1">
    <source>
        <dbReference type="SAM" id="MobiDB-lite"/>
    </source>
</evidence>
<name>A0AAD9RJ26_9HYME</name>
<reference evidence="2" key="2">
    <citation type="journal article" date="2023" name="Commun. Biol.">
        <title>Intrasexual cuticular hydrocarbon dimorphism in a wasp sheds light on hydrocarbon biosynthesis genes in Hymenoptera.</title>
        <authorList>
            <person name="Moris V.C."/>
            <person name="Podsiadlowski L."/>
            <person name="Martin S."/>
            <person name="Oeyen J.P."/>
            <person name="Donath A."/>
            <person name="Petersen M."/>
            <person name="Wilbrandt J."/>
            <person name="Misof B."/>
            <person name="Liedtke D."/>
            <person name="Thamm M."/>
            <person name="Scheiner R."/>
            <person name="Schmitt T."/>
            <person name="Niehuis O."/>
        </authorList>
    </citation>
    <scope>NUCLEOTIDE SEQUENCE</scope>
    <source>
        <strain evidence="2">GBR_01_08_01A</strain>
    </source>
</reference>
<accession>A0AAD9RJ26</accession>
<dbReference type="Proteomes" id="UP001258017">
    <property type="component" value="Unassembled WGS sequence"/>
</dbReference>
<protein>
    <submittedName>
        <fullName evidence="2">Uncharacterized protein</fullName>
    </submittedName>
</protein>
<proteinExistence type="predicted"/>
<evidence type="ECO:0000313" key="2">
    <source>
        <dbReference type="EMBL" id="KAK2580635.1"/>
    </source>
</evidence>
<organism evidence="2 3">
    <name type="scientific">Odynerus spinipes</name>
    <dbReference type="NCBI Taxonomy" id="1348599"/>
    <lineage>
        <taxon>Eukaryota</taxon>
        <taxon>Metazoa</taxon>
        <taxon>Ecdysozoa</taxon>
        <taxon>Arthropoda</taxon>
        <taxon>Hexapoda</taxon>
        <taxon>Insecta</taxon>
        <taxon>Pterygota</taxon>
        <taxon>Neoptera</taxon>
        <taxon>Endopterygota</taxon>
        <taxon>Hymenoptera</taxon>
        <taxon>Apocrita</taxon>
        <taxon>Aculeata</taxon>
        <taxon>Vespoidea</taxon>
        <taxon>Vespidae</taxon>
        <taxon>Eumeninae</taxon>
        <taxon>Odynerus</taxon>
    </lineage>
</organism>